<evidence type="ECO:0000256" key="1">
    <source>
        <dbReference type="SAM" id="MobiDB-lite"/>
    </source>
</evidence>
<comment type="caution">
    <text evidence="2">The sequence shown here is derived from an EMBL/GenBank/DDBJ whole genome shotgun (WGS) entry which is preliminary data.</text>
</comment>
<feature type="region of interest" description="Disordered" evidence="1">
    <location>
        <begin position="1"/>
        <end position="39"/>
    </location>
</feature>
<dbReference type="AlphaFoldDB" id="A0A9W6RFD8"/>
<gene>
    <name evidence="2" type="ORF">Airi01_030910</name>
</gene>
<feature type="region of interest" description="Disordered" evidence="1">
    <location>
        <begin position="92"/>
        <end position="111"/>
    </location>
</feature>
<evidence type="ECO:0000313" key="3">
    <source>
        <dbReference type="Proteomes" id="UP001165135"/>
    </source>
</evidence>
<organism evidence="2 3">
    <name type="scientific">Actinoallomurus iriomotensis</name>
    <dbReference type="NCBI Taxonomy" id="478107"/>
    <lineage>
        <taxon>Bacteria</taxon>
        <taxon>Bacillati</taxon>
        <taxon>Actinomycetota</taxon>
        <taxon>Actinomycetes</taxon>
        <taxon>Streptosporangiales</taxon>
        <taxon>Thermomonosporaceae</taxon>
        <taxon>Actinoallomurus</taxon>
    </lineage>
</organism>
<accession>A0A9W6RFD8</accession>
<protein>
    <submittedName>
        <fullName evidence="2">Uncharacterized protein</fullName>
    </submittedName>
</protein>
<dbReference type="Proteomes" id="UP001165135">
    <property type="component" value="Unassembled WGS sequence"/>
</dbReference>
<evidence type="ECO:0000313" key="2">
    <source>
        <dbReference type="EMBL" id="GLY74824.1"/>
    </source>
</evidence>
<sequence>MPRPSQQGPGYSAPHEFPRHVHPPQYDPHPHPHLRPGMAAPWGYPGPSFDSLVTVLGDEDMAHTARLVLDRAPDEMRVIVDLLVRLQLERWQAGGHEAPEQERPPDDAATF</sequence>
<feature type="compositionally biased region" description="Basic and acidic residues" evidence="1">
    <location>
        <begin position="97"/>
        <end position="111"/>
    </location>
</feature>
<proteinExistence type="predicted"/>
<name>A0A9W6RFD8_9ACTN</name>
<dbReference type="EMBL" id="BSTJ01000003">
    <property type="protein sequence ID" value="GLY74824.1"/>
    <property type="molecule type" value="Genomic_DNA"/>
</dbReference>
<reference evidence="2" key="1">
    <citation type="submission" date="2023-03" db="EMBL/GenBank/DDBJ databases">
        <title>Actinoallomurus iriomotensis NBRC 103681.</title>
        <authorList>
            <person name="Ichikawa N."/>
            <person name="Sato H."/>
            <person name="Tonouchi N."/>
        </authorList>
    </citation>
    <scope>NUCLEOTIDE SEQUENCE</scope>
    <source>
        <strain evidence="2">NBRC 103681</strain>
    </source>
</reference>